<keyword evidence="4" id="KW-0175">Coiled coil</keyword>
<evidence type="ECO:0000256" key="4">
    <source>
        <dbReference type="SAM" id="Coils"/>
    </source>
</evidence>
<accession>A0A2T7P1A9</accession>
<keyword evidence="8" id="KW-1185">Reference proteome</keyword>
<dbReference type="InterPro" id="IPR027417">
    <property type="entry name" value="P-loop_NTPase"/>
</dbReference>
<evidence type="ECO:0000313" key="8">
    <source>
        <dbReference type="Proteomes" id="UP000245119"/>
    </source>
</evidence>
<dbReference type="PROSITE" id="PS51720">
    <property type="entry name" value="G_AIG1"/>
    <property type="match status" value="1"/>
</dbReference>
<evidence type="ECO:0000313" key="7">
    <source>
        <dbReference type="EMBL" id="PVD27190.1"/>
    </source>
</evidence>
<dbReference type="PANTHER" id="PTHR10903">
    <property type="entry name" value="GTPASE, IMAP FAMILY MEMBER-RELATED"/>
    <property type="match status" value="1"/>
</dbReference>
<name>A0A2T7P1A9_POMCA</name>
<dbReference type="AlphaFoldDB" id="A0A2T7P1A9"/>
<feature type="coiled-coil region" evidence="4">
    <location>
        <begin position="549"/>
        <end position="641"/>
    </location>
</feature>
<dbReference type="GO" id="GO:0005525">
    <property type="term" value="F:GTP binding"/>
    <property type="evidence" value="ECO:0007669"/>
    <property type="project" value="UniProtKB-KW"/>
</dbReference>
<dbReference type="Gene3D" id="3.40.50.300">
    <property type="entry name" value="P-loop containing nucleotide triphosphate hydrolases"/>
    <property type="match status" value="1"/>
</dbReference>
<dbReference type="Proteomes" id="UP000245119">
    <property type="component" value="Linkage Group LG7"/>
</dbReference>
<evidence type="ECO:0000256" key="5">
    <source>
        <dbReference type="SAM" id="MobiDB-lite"/>
    </source>
</evidence>
<dbReference type="PANTHER" id="PTHR10903:SF184">
    <property type="entry name" value="GTP-BINDING PROTEIN A"/>
    <property type="match status" value="1"/>
</dbReference>
<dbReference type="InterPro" id="IPR045058">
    <property type="entry name" value="GIMA/IAN/Toc"/>
</dbReference>
<organism evidence="7 8">
    <name type="scientific">Pomacea canaliculata</name>
    <name type="common">Golden apple snail</name>
    <dbReference type="NCBI Taxonomy" id="400727"/>
    <lineage>
        <taxon>Eukaryota</taxon>
        <taxon>Metazoa</taxon>
        <taxon>Spiralia</taxon>
        <taxon>Lophotrochozoa</taxon>
        <taxon>Mollusca</taxon>
        <taxon>Gastropoda</taxon>
        <taxon>Caenogastropoda</taxon>
        <taxon>Architaenioglossa</taxon>
        <taxon>Ampullarioidea</taxon>
        <taxon>Ampullariidae</taxon>
        <taxon>Pomacea</taxon>
    </lineage>
</organism>
<dbReference type="FunFam" id="3.40.50.300:FF:000366">
    <property type="entry name" value="GTPase, IMAP family member 2"/>
    <property type="match status" value="1"/>
</dbReference>
<protein>
    <recommendedName>
        <fullName evidence="6">AIG1-type G domain-containing protein</fullName>
    </recommendedName>
</protein>
<sequence>MPGLSNRWYDVVLCLMEPLKSLGVCLYTDKCYTSLPLIEEPSSHNTSVTDTVQSSTLGLQKEFMKMKIAKGAELEIVKFEEDRTVNLTIHFDQLATELQNDDYYVIEVRTRLSDGKVEYDGRVVRWNNTCTVTYQKSVRCVTAIGPLELYKKINNSHLEIEWSWTWKDNNSGRLKTNKWKRKLQDMHYFNNDTTLMEFVTDEMLFAASTVNMASLLGCVVAAIVTISLLSEAFKKWRKLVSIPSEGESQETHKEALPETEPKEIDFEESQQMLRKNCDEELKETSKDAVTEEEPKLESVSEDITEPPEVPDASTDCLSEKSEQQLRFLLVGKTGSGKSSTGNTILGSKRFDTSIGFSSVTTECQTYGGDVGKWNVEITDSPGLFDTRLTEDNIAIKIVQAVACLHPGPSAFLFVIKIGRFTPEEEATYRRLKAIFDEDVTKHTVVVFTGGDYLLEEKTTIGKMIEAAPPGFRDILKACGDRYVVFDNNAADKNPQVNLLLEIVEKMVEENSSPRYVCPKYMQISKQIENEIQKRLLAVQQREDEHKLYIRELKNVNKSLIEKARKTETEFKKREQHLKESTENKIKELEEKLYQNILSGGDMEKDMKKIVKENEQLAKELKEMQEKEQQQLEKIVRKANEDIVKSFGEMIDKRLKMDYLIRTDFRNRSARHEEGFLYGLITAEFSNMISGIWKKIRSISDPGCDSDRDHVKELN</sequence>
<gene>
    <name evidence="7" type="ORF">C0Q70_12344</name>
</gene>
<feature type="region of interest" description="Disordered" evidence="5">
    <location>
        <begin position="277"/>
        <end position="314"/>
    </location>
</feature>
<feature type="region of interest" description="Disordered" evidence="5">
    <location>
        <begin position="244"/>
        <end position="265"/>
    </location>
</feature>
<evidence type="ECO:0000259" key="6">
    <source>
        <dbReference type="PROSITE" id="PS51720"/>
    </source>
</evidence>
<comment type="caution">
    <text evidence="7">The sequence shown here is derived from an EMBL/GenBank/DDBJ whole genome shotgun (WGS) entry which is preliminary data.</text>
</comment>
<dbReference type="OrthoDB" id="8954335at2759"/>
<dbReference type="CDD" id="cd01852">
    <property type="entry name" value="AIG1"/>
    <property type="match status" value="1"/>
</dbReference>
<dbReference type="Pfam" id="PF04548">
    <property type="entry name" value="AIG1"/>
    <property type="match status" value="1"/>
</dbReference>
<dbReference type="EMBL" id="PZQS01000007">
    <property type="protein sequence ID" value="PVD27190.1"/>
    <property type="molecule type" value="Genomic_DNA"/>
</dbReference>
<feature type="domain" description="AIG1-type G" evidence="6">
    <location>
        <begin position="322"/>
        <end position="524"/>
    </location>
</feature>
<comment type="similarity">
    <text evidence="1">Belongs to the TRAFAC class TrmE-Era-EngA-EngB-Septin-like GTPase superfamily. AIG1/Toc34/Toc159-like paraseptin GTPase family. IAN subfamily.</text>
</comment>
<dbReference type="STRING" id="400727.A0A2T7P1A9"/>
<dbReference type="InterPro" id="IPR006703">
    <property type="entry name" value="G_AIG1"/>
</dbReference>
<reference evidence="7 8" key="1">
    <citation type="submission" date="2018-04" db="EMBL/GenBank/DDBJ databases">
        <title>The genome of golden apple snail Pomacea canaliculata provides insight into stress tolerance and invasive adaptation.</title>
        <authorList>
            <person name="Liu C."/>
            <person name="Liu B."/>
            <person name="Ren Y."/>
            <person name="Zhang Y."/>
            <person name="Wang H."/>
            <person name="Li S."/>
            <person name="Jiang F."/>
            <person name="Yin L."/>
            <person name="Zhang G."/>
            <person name="Qian W."/>
            <person name="Fan W."/>
        </authorList>
    </citation>
    <scope>NUCLEOTIDE SEQUENCE [LARGE SCALE GENOMIC DNA]</scope>
    <source>
        <strain evidence="7">SZHN2017</strain>
        <tissue evidence="7">Muscle</tissue>
    </source>
</reference>
<keyword evidence="2" id="KW-0547">Nucleotide-binding</keyword>
<evidence type="ECO:0000256" key="2">
    <source>
        <dbReference type="ARBA" id="ARBA00022741"/>
    </source>
</evidence>
<proteinExistence type="inferred from homology"/>
<feature type="compositionally biased region" description="Basic and acidic residues" evidence="5">
    <location>
        <begin position="249"/>
        <end position="264"/>
    </location>
</feature>
<evidence type="ECO:0000256" key="1">
    <source>
        <dbReference type="ARBA" id="ARBA00008535"/>
    </source>
</evidence>
<keyword evidence="3" id="KW-0342">GTP-binding</keyword>
<feature type="compositionally biased region" description="Basic and acidic residues" evidence="5">
    <location>
        <begin position="277"/>
        <end position="298"/>
    </location>
</feature>
<evidence type="ECO:0000256" key="3">
    <source>
        <dbReference type="ARBA" id="ARBA00023134"/>
    </source>
</evidence>
<dbReference type="SUPFAM" id="SSF52540">
    <property type="entry name" value="P-loop containing nucleoside triphosphate hydrolases"/>
    <property type="match status" value="1"/>
</dbReference>